<accession>A0ABR4KDI2</accession>
<evidence type="ECO:0000313" key="3">
    <source>
        <dbReference type="EMBL" id="KAL2850344.1"/>
    </source>
</evidence>
<dbReference type="Proteomes" id="UP001610446">
    <property type="component" value="Unassembled WGS sequence"/>
</dbReference>
<feature type="region of interest" description="Disordered" evidence="1">
    <location>
        <begin position="63"/>
        <end position="101"/>
    </location>
</feature>
<dbReference type="EMBL" id="JBFXLU010000037">
    <property type="protein sequence ID" value="KAL2850344.1"/>
    <property type="molecule type" value="Genomic_DNA"/>
</dbReference>
<evidence type="ECO:0000313" key="4">
    <source>
        <dbReference type="Proteomes" id="UP001610446"/>
    </source>
</evidence>
<dbReference type="PROSITE" id="PS51257">
    <property type="entry name" value="PROKAR_LIPOPROTEIN"/>
    <property type="match status" value="1"/>
</dbReference>
<evidence type="ECO:0000256" key="1">
    <source>
        <dbReference type="SAM" id="MobiDB-lite"/>
    </source>
</evidence>
<sequence>MLLLRWLIPLMGCLMPASFVACYPVLQLAPPAALNTALNIIEDHIVPRNCAYAECSARAQIINTPQPPRPPQRPQEAATRQPLIHTKRQASHTTEDPEKTPRLTRAQLIGLTVGLGVFAVIMATGLFLWILSRFPLAQERFCACFCAMCCPWLVRRTRDFEWEWD</sequence>
<protein>
    <submittedName>
        <fullName evidence="3">Uncharacterized protein</fullName>
    </submittedName>
</protein>
<evidence type="ECO:0000256" key="2">
    <source>
        <dbReference type="SAM" id="Phobius"/>
    </source>
</evidence>
<organism evidence="3 4">
    <name type="scientific">Aspergillus pseudoustus</name>
    <dbReference type="NCBI Taxonomy" id="1810923"/>
    <lineage>
        <taxon>Eukaryota</taxon>
        <taxon>Fungi</taxon>
        <taxon>Dikarya</taxon>
        <taxon>Ascomycota</taxon>
        <taxon>Pezizomycotina</taxon>
        <taxon>Eurotiomycetes</taxon>
        <taxon>Eurotiomycetidae</taxon>
        <taxon>Eurotiales</taxon>
        <taxon>Aspergillaceae</taxon>
        <taxon>Aspergillus</taxon>
        <taxon>Aspergillus subgen. Nidulantes</taxon>
    </lineage>
</organism>
<reference evidence="3 4" key="1">
    <citation type="submission" date="2024-07" db="EMBL/GenBank/DDBJ databases">
        <title>Section-level genome sequencing and comparative genomics of Aspergillus sections Usti and Cavernicolus.</title>
        <authorList>
            <consortium name="Lawrence Berkeley National Laboratory"/>
            <person name="Nybo J.L."/>
            <person name="Vesth T.C."/>
            <person name="Theobald S."/>
            <person name="Frisvad J.C."/>
            <person name="Larsen T.O."/>
            <person name="Kjaerboelling I."/>
            <person name="Rothschild-Mancinelli K."/>
            <person name="Lyhne E.K."/>
            <person name="Kogle M.E."/>
            <person name="Barry K."/>
            <person name="Clum A."/>
            <person name="Na H."/>
            <person name="Ledsgaard L."/>
            <person name="Lin J."/>
            <person name="Lipzen A."/>
            <person name="Kuo A."/>
            <person name="Riley R."/>
            <person name="Mondo S."/>
            <person name="Labutti K."/>
            <person name="Haridas S."/>
            <person name="Pangalinan J."/>
            <person name="Salamov A.A."/>
            <person name="Simmons B.A."/>
            <person name="Magnuson J.K."/>
            <person name="Chen J."/>
            <person name="Drula E."/>
            <person name="Henrissat B."/>
            <person name="Wiebenga A."/>
            <person name="Lubbers R.J."/>
            <person name="Gomes A.C."/>
            <person name="Makela M.R."/>
            <person name="Stajich J."/>
            <person name="Grigoriev I.V."/>
            <person name="Mortensen U.H."/>
            <person name="De Vries R.P."/>
            <person name="Baker S.E."/>
            <person name="Andersen M.R."/>
        </authorList>
    </citation>
    <scope>NUCLEOTIDE SEQUENCE [LARGE SCALE GENOMIC DNA]</scope>
    <source>
        <strain evidence="3 4">CBS 123904</strain>
    </source>
</reference>
<feature type="transmembrane region" description="Helical" evidence="2">
    <location>
        <begin position="108"/>
        <end position="131"/>
    </location>
</feature>
<keyword evidence="4" id="KW-1185">Reference proteome</keyword>
<keyword evidence="2" id="KW-0472">Membrane</keyword>
<proteinExistence type="predicted"/>
<name>A0ABR4KDI2_9EURO</name>
<comment type="caution">
    <text evidence="3">The sequence shown here is derived from an EMBL/GenBank/DDBJ whole genome shotgun (WGS) entry which is preliminary data.</text>
</comment>
<feature type="transmembrane region" description="Helical" evidence="2">
    <location>
        <begin position="6"/>
        <end position="26"/>
    </location>
</feature>
<keyword evidence="2" id="KW-0812">Transmembrane</keyword>
<gene>
    <name evidence="3" type="ORF">BJY01DRAFT_245517</name>
</gene>
<keyword evidence="2" id="KW-1133">Transmembrane helix</keyword>